<evidence type="ECO:0000256" key="4">
    <source>
        <dbReference type="ARBA" id="ARBA00022490"/>
    </source>
</evidence>
<evidence type="ECO:0000256" key="2">
    <source>
        <dbReference type="ARBA" id="ARBA00005528"/>
    </source>
</evidence>
<dbReference type="SUPFAM" id="SSF88697">
    <property type="entry name" value="PUA domain-like"/>
    <property type="match status" value="1"/>
</dbReference>
<dbReference type="PANTHER" id="PTHR30027:SF3">
    <property type="entry name" value="16S RRNA (URACIL(1498)-N(3))-METHYLTRANSFERASE"/>
    <property type="match status" value="1"/>
</dbReference>
<dbReference type="PIRSF" id="PIRSF015601">
    <property type="entry name" value="MTase_slr0722"/>
    <property type="match status" value="1"/>
</dbReference>
<keyword evidence="7" id="KW-0808">Transferase</keyword>
<dbReference type="Pfam" id="PF04452">
    <property type="entry name" value="Methyltrans_RNA"/>
    <property type="match status" value="1"/>
</dbReference>
<evidence type="ECO:0000256" key="8">
    <source>
        <dbReference type="ARBA" id="ARBA00022691"/>
    </source>
</evidence>
<dbReference type="SUPFAM" id="SSF75217">
    <property type="entry name" value="alpha/beta knot"/>
    <property type="match status" value="1"/>
</dbReference>
<evidence type="ECO:0000256" key="1">
    <source>
        <dbReference type="ARBA" id="ARBA00004496"/>
    </source>
</evidence>
<evidence type="ECO:0000256" key="6">
    <source>
        <dbReference type="ARBA" id="ARBA00022603"/>
    </source>
</evidence>
<proteinExistence type="inferred from homology"/>
<dbReference type="PANTHER" id="PTHR30027">
    <property type="entry name" value="RIBOSOMAL RNA SMALL SUBUNIT METHYLTRANSFERASE E"/>
    <property type="match status" value="1"/>
</dbReference>
<name>A0A6J7L4Q7_9ZZZZ</name>
<comment type="function">
    <text evidence="9">Specifically methylates the N3 position of the uracil ring of uridine 1498 (m3U1498) in 16S rRNA. Acts on the fully assembled 30S ribosomal subunit.</text>
</comment>
<evidence type="ECO:0000256" key="3">
    <source>
        <dbReference type="ARBA" id="ARBA00012328"/>
    </source>
</evidence>
<dbReference type="GO" id="GO:0070042">
    <property type="term" value="F:rRNA (uridine-N3-)-methyltransferase activity"/>
    <property type="evidence" value="ECO:0007669"/>
    <property type="project" value="TreeGrafter"/>
</dbReference>
<evidence type="ECO:0000259" key="12">
    <source>
        <dbReference type="Pfam" id="PF20260"/>
    </source>
</evidence>
<dbReference type="Gene3D" id="2.40.240.20">
    <property type="entry name" value="Hypothetical PUA domain-like, domain 1"/>
    <property type="match status" value="1"/>
</dbReference>
<dbReference type="GO" id="GO:0005737">
    <property type="term" value="C:cytoplasm"/>
    <property type="evidence" value="ECO:0007669"/>
    <property type="project" value="UniProtKB-SubCell"/>
</dbReference>
<organism evidence="13">
    <name type="scientific">freshwater metagenome</name>
    <dbReference type="NCBI Taxonomy" id="449393"/>
    <lineage>
        <taxon>unclassified sequences</taxon>
        <taxon>metagenomes</taxon>
        <taxon>ecological metagenomes</taxon>
    </lineage>
</organism>
<dbReference type="Gene3D" id="3.40.1280.10">
    <property type="match status" value="1"/>
</dbReference>
<dbReference type="NCBIfam" id="TIGR00046">
    <property type="entry name" value="RsmE family RNA methyltransferase"/>
    <property type="match status" value="1"/>
</dbReference>
<feature type="domain" description="Ribosomal RNA small subunit methyltransferase E methyltransferase" evidence="11">
    <location>
        <begin position="75"/>
        <end position="231"/>
    </location>
</feature>
<dbReference type="InterPro" id="IPR006700">
    <property type="entry name" value="RsmE"/>
</dbReference>
<dbReference type="InterPro" id="IPR015947">
    <property type="entry name" value="PUA-like_sf"/>
</dbReference>
<evidence type="ECO:0000256" key="7">
    <source>
        <dbReference type="ARBA" id="ARBA00022679"/>
    </source>
</evidence>
<dbReference type="InterPro" id="IPR029028">
    <property type="entry name" value="Alpha/beta_knot_MTases"/>
</dbReference>
<dbReference type="EMBL" id="CAFBNQ010000121">
    <property type="protein sequence ID" value="CAB4963210.1"/>
    <property type="molecule type" value="Genomic_DNA"/>
</dbReference>
<evidence type="ECO:0000313" key="13">
    <source>
        <dbReference type="EMBL" id="CAB4963210.1"/>
    </source>
</evidence>
<gene>
    <name evidence="13" type="ORF">UFOPK3861_00931</name>
</gene>
<dbReference type="InterPro" id="IPR029026">
    <property type="entry name" value="tRNA_m1G_MTases_N"/>
</dbReference>
<evidence type="ECO:0000259" key="11">
    <source>
        <dbReference type="Pfam" id="PF04452"/>
    </source>
</evidence>
<dbReference type="EC" id="2.1.1.193" evidence="3"/>
<keyword evidence="4" id="KW-0963">Cytoplasm</keyword>
<comment type="subcellular location">
    <subcellularLocation>
        <location evidence="1">Cytoplasm</location>
    </subcellularLocation>
</comment>
<evidence type="ECO:0000256" key="10">
    <source>
        <dbReference type="ARBA" id="ARBA00047944"/>
    </source>
</evidence>
<evidence type="ECO:0000256" key="5">
    <source>
        <dbReference type="ARBA" id="ARBA00022552"/>
    </source>
</evidence>
<dbReference type="InterPro" id="IPR046886">
    <property type="entry name" value="RsmE_MTase_dom"/>
</dbReference>
<protein>
    <recommendedName>
        <fullName evidence="3">16S rRNA (uracil(1498)-N(3))-methyltransferase</fullName>
        <ecNumber evidence="3">2.1.1.193</ecNumber>
    </recommendedName>
</protein>
<feature type="domain" description="Ribosomal RNA small subunit methyltransferase E PUA-like" evidence="12">
    <location>
        <begin position="22"/>
        <end position="66"/>
    </location>
</feature>
<comment type="similarity">
    <text evidence="2">Belongs to the RNA methyltransferase RsmE family.</text>
</comment>
<dbReference type="GO" id="GO:0070475">
    <property type="term" value="P:rRNA base methylation"/>
    <property type="evidence" value="ECO:0007669"/>
    <property type="project" value="TreeGrafter"/>
</dbReference>
<keyword evidence="8" id="KW-0949">S-adenosyl-L-methionine</keyword>
<keyword evidence="5" id="KW-0698">rRNA processing</keyword>
<dbReference type="AlphaFoldDB" id="A0A6J7L4Q7"/>
<sequence>MLSLFFVADLPTTVGSTYQFAGDEAAHAIRVLRTQVGDCLALSNGQGSWSVVKVLTVGKKDMTVQVLTTGFEEALPVEFHVAQALTKGDRIKETIELNTAGGADVILLWAAARSIGKATPDLMQKLATTAREASKQTRRNRIPFVMGVLDAKKIAAEIANYDLAIVFHESAQAKLTDVVKQGAKKVLVIIGPEGGLTDEELELFTAAGAKTALLGRPIFRSAHAGMAALSGLNAALGIW</sequence>
<dbReference type="InterPro" id="IPR046887">
    <property type="entry name" value="RsmE_PUA-like"/>
</dbReference>
<comment type="catalytic activity">
    <reaction evidence="10">
        <text>uridine(1498) in 16S rRNA + S-adenosyl-L-methionine = N(3)-methyluridine(1498) in 16S rRNA + S-adenosyl-L-homocysteine + H(+)</text>
        <dbReference type="Rhea" id="RHEA:42920"/>
        <dbReference type="Rhea" id="RHEA-COMP:10283"/>
        <dbReference type="Rhea" id="RHEA-COMP:10284"/>
        <dbReference type="ChEBI" id="CHEBI:15378"/>
        <dbReference type="ChEBI" id="CHEBI:57856"/>
        <dbReference type="ChEBI" id="CHEBI:59789"/>
        <dbReference type="ChEBI" id="CHEBI:65315"/>
        <dbReference type="ChEBI" id="CHEBI:74502"/>
        <dbReference type="EC" id="2.1.1.193"/>
    </reaction>
</comment>
<reference evidence="13" key="1">
    <citation type="submission" date="2020-05" db="EMBL/GenBank/DDBJ databases">
        <authorList>
            <person name="Chiriac C."/>
            <person name="Salcher M."/>
            <person name="Ghai R."/>
            <person name="Kavagutti S V."/>
        </authorList>
    </citation>
    <scope>NUCLEOTIDE SEQUENCE</scope>
</reference>
<evidence type="ECO:0000256" key="9">
    <source>
        <dbReference type="ARBA" id="ARBA00025699"/>
    </source>
</evidence>
<dbReference type="Pfam" id="PF20260">
    <property type="entry name" value="PUA_4"/>
    <property type="match status" value="1"/>
</dbReference>
<accession>A0A6J7L4Q7</accession>
<keyword evidence="6" id="KW-0489">Methyltransferase</keyword>
<dbReference type="CDD" id="cd18084">
    <property type="entry name" value="RsmE-like"/>
    <property type="match status" value="1"/>
</dbReference>